<evidence type="ECO:0000313" key="1">
    <source>
        <dbReference type="EMBL" id="SUZ73837.1"/>
    </source>
</evidence>
<sequence length="61" mass="6406">MAVTEALDTATIEEIRAIIDRGLGTTKSRELIAASEVADLLLDLRLLLAASDAELEAAPAN</sequence>
<dbReference type="EMBL" id="UINC01001192">
    <property type="protein sequence ID" value="SUZ73837.1"/>
    <property type="molecule type" value="Genomic_DNA"/>
</dbReference>
<name>A0A381Q718_9ZZZZ</name>
<dbReference type="AlphaFoldDB" id="A0A381Q718"/>
<accession>A0A381Q718</accession>
<gene>
    <name evidence="1" type="ORF">METZ01_LOCUS26691</name>
</gene>
<protein>
    <submittedName>
        <fullName evidence="1">Uncharacterized protein</fullName>
    </submittedName>
</protein>
<proteinExistence type="predicted"/>
<reference evidence="1" key="1">
    <citation type="submission" date="2018-05" db="EMBL/GenBank/DDBJ databases">
        <authorList>
            <person name="Lanie J.A."/>
            <person name="Ng W.-L."/>
            <person name="Kazmierczak K.M."/>
            <person name="Andrzejewski T.M."/>
            <person name="Davidsen T.M."/>
            <person name="Wayne K.J."/>
            <person name="Tettelin H."/>
            <person name="Glass J.I."/>
            <person name="Rusch D."/>
            <person name="Podicherti R."/>
            <person name="Tsui H.-C.T."/>
            <person name="Winkler M.E."/>
        </authorList>
    </citation>
    <scope>NUCLEOTIDE SEQUENCE</scope>
</reference>
<organism evidence="1">
    <name type="scientific">marine metagenome</name>
    <dbReference type="NCBI Taxonomy" id="408172"/>
    <lineage>
        <taxon>unclassified sequences</taxon>
        <taxon>metagenomes</taxon>
        <taxon>ecological metagenomes</taxon>
    </lineage>
</organism>